<dbReference type="AlphaFoldDB" id="A0A5B0GAU6"/>
<dbReference type="InterPro" id="IPR029069">
    <property type="entry name" value="HotDog_dom_sf"/>
</dbReference>
<dbReference type="CDD" id="cd03443">
    <property type="entry name" value="PaaI_thioesterase"/>
    <property type="match status" value="1"/>
</dbReference>
<evidence type="ECO:0000259" key="2">
    <source>
        <dbReference type="Pfam" id="PF03061"/>
    </source>
</evidence>
<reference evidence="3 4" key="1">
    <citation type="submission" date="2019-08" db="EMBL/GenBank/DDBJ databases">
        <title>Paraburkholderia sp. DCY113.</title>
        <authorList>
            <person name="Kang J."/>
        </authorList>
    </citation>
    <scope>NUCLEOTIDE SEQUENCE [LARGE SCALE GENOMIC DNA]</scope>
    <source>
        <strain evidence="3 4">DCY113</strain>
    </source>
</reference>
<dbReference type="GO" id="GO:0016289">
    <property type="term" value="F:acyl-CoA hydrolase activity"/>
    <property type="evidence" value="ECO:0007669"/>
    <property type="project" value="UniProtKB-ARBA"/>
</dbReference>
<dbReference type="NCBIfam" id="TIGR00369">
    <property type="entry name" value="unchar_dom_1"/>
    <property type="match status" value="1"/>
</dbReference>
<organism evidence="3 4">
    <name type="scientific">Paraburkholderia panacisoli</name>
    <dbReference type="NCBI Taxonomy" id="2603818"/>
    <lineage>
        <taxon>Bacteria</taxon>
        <taxon>Pseudomonadati</taxon>
        <taxon>Pseudomonadota</taxon>
        <taxon>Betaproteobacteria</taxon>
        <taxon>Burkholderiales</taxon>
        <taxon>Burkholderiaceae</taxon>
        <taxon>Paraburkholderia</taxon>
    </lineage>
</organism>
<evidence type="ECO:0000256" key="1">
    <source>
        <dbReference type="ARBA" id="ARBA00022801"/>
    </source>
</evidence>
<keyword evidence="1" id="KW-0378">Hydrolase</keyword>
<sequence length="161" mass="16785">MADIYATTDRAAQPDNPDRAFIEQVLTVGLRDVPLEMNPALRWLGATLLGGANGALSIGFAAPRESLQGNGVVSGGALSSMLDLAMALTLLSRLPHGRTCATISLTVNMLEPAHAGAFTVEARVKRLGGRIAFLEAELYDGAGARCVASATASFAVFDVRN</sequence>
<comment type="caution">
    <text evidence="3">The sequence shown here is derived from an EMBL/GenBank/DDBJ whole genome shotgun (WGS) entry which is preliminary data.</text>
</comment>
<dbReference type="SUPFAM" id="SSF54637">
    <property type="entry name" value="Thioesterase/thiol ester dehydrase-isomerase"/>
    <property type="match status" value="1"/>
</dbReference>
<proteinExistence type="predicted"/>
<dbReference type="InterPro" id="IPR006683">
    <property type="entry name" value="Thioestr_dom"/>
</dbReference>
<dbReference type="Proteomes" id="UP000325273">
    <property type="component" value="Unassembled WGS sequence"/>
</dbReference>
<dbReference type="Pfam" id="PF03061">
    <property type="entry name" value="4HBT"/>
    <property type="match status" value="1"/>
</dbReference>
<gene>
    <name evidence="3" type="ORF">FVF58_42365</name>
</gene>
<dbReference type="EMBL" id="VTUZ01000050">
    <property type="protein sequence ID" value="KAA0999180.1"/>
    <property type="molecule type" value="Genomic_DNA"/>
</dbReference>
<dbReference type="Gene3D" id="3.10.129.10">
    <property type="entry name" value="Hotdog Thioesterase"/>
    <property type="match status" value="1"/>
</dbReference>
<keyword evidence="4" id="KW-1185">Reference proteome</keyword>
<dbReference type="RefSeq" id="WP_149675593.1">
    <property type="nucleotide sequence ID" value="NZ_VTUZ01000050.1"/>
</dbReference>
<name>A0A5B0GAU6_9BURK</name>
<evidence type="ECO:0000313" key="3">
    <source>
        <dbReference type="EMBL" id="KAA0999180.1"/>
    </source>
</evidence>
<feature type="domain" description="Thioesterase" evidence="2">
    <location>
        <begin position="70"/>
        <end position="146"/>
    </location>
</feature>
<protein>
    <submittedName>
        <fullName evidence="3">PaaI family thioesterase</fullName>
    </submittedName>
</protein>
<dbReference type="InterPro" id="IPR003736">
    <property type="entry name" value="PAAI_dom"/>
</dbReference>
<accession>A0A5B0GAU6</accession>
<evidence type="ECO:0000313" key="4">
    <source>
        <dbReference type="Proteomes" id="UP000325273"/>
    </source>
</evidence>